<feature type="compositionally biased region" description="Low complexity" evidence="10">
    <location>
        <begin position="719"/>
        <end position="738"/>
    </location>
</feature>
<feature type="transmembrane region" description="Helical" evidence="11">
    <location>
        <begin position="352"/>
        <end position="373"/>
    </location>
</feature>
<dbReference type="Gene3D" id="1.10.510.10">
    <property type="entry name" value="Transferase(Phosphotransferase) domain 1"/>
    <property type="match status" value="1"/>
</dbReference>
<evidence type="ECO:0000256" key="11">
    <source>
        <dbReference type="SAM" id="Phobius"/>
    </source>
</evidence>
<proteinExistence type="inferred from homology"/>
<reference evidence="13 14" key="1">
    <citation type="submission" date="2018-11" db="EMBL/GenBank/DDBJ databases">
        <title>Sequencing the genomes of 1000 actinobacteria strains.</title>
        <authorList>
            <person name="Klenk H.-P."/>
        </authorList>
    </citation>
    <scope>NUCLEOTIDE SEQUENCE [LARGE SCALE GENOMIC DNA]</scope>
    <source>
        <strain evidence="13 14">DSM 44254</strain>
    </source>
</reference>
<comment type="similarity">
    <text evidence="5">Belongs to the protein kinase superfamily. STE Ser/Thr protein kinase family. MAP kinase kinase subfamily.</text>
</comment>
<keyword evidence="11" id="KW-0812">Transmembrane</keyword>
<evidence type="ECO:0000256" key="9">
    <source>
        <dbReference type="ARBA" id="ARBA00051693"/>
    </source>
</evidence>
<feature type="compositionally biased region" description="Pro residues" evidence="10">
    <location>
        <begin position="414"/>
        <end position="432"/>
    </location>
</feature>
<dbReference type="Pfam" id="PF00069">
    <property type="entry name" value="Pkinase"/>
    <property type="match status" value="1"/>
</dbReference>
<dbReference type="PROSITE" id="PS00108">
    <property type="entry name" value="PROTEIN_KINASE_ST"/>
    <property type="match status" value="1"/>
</dbReference>
<keyword evidence="2" id="KW-0547">Nucleotide-binding</keyword>
<evidence type="ECO:0000256" key="2">
    <source>
        <dbReference type="ARBA" id="ARBA00022741"/>
    </source>
</evidence>
<dbReference type="SUPFAM" id="SSF56112">
    <property type="entry name" value="Protein kinase-like (PK-like)"/>
    <property type="match status" value="1"/>
</dbReference>
<dbReference type="CDD" id="cd14014">
    <property type="entry name" value="STKc_PknB_like"/>
    <property type="match status" value="1"/>
</dbReference>
<dbReference type="Proteomes" id="UP000272400">
    <property type="component" value="Unassembled WGS sequence"/>
</dbReference>
<dbReference type="GO" id="GO:0005524">
    <property type="term" value="F:ATP binding"/>
    <property type="evidence" value="ECO:0007669"/>
    <property type="project" value="UniProtKB-KW"/>
</dbReference>
<evidence type="ECO:0000256" key="8">
    <source>
        <dbReference type="ARBA" id="ARBA00049299"/>
    </source>
</evidence>
<feature type="domain" description="Protein kinase" evidence="12">
    <location>
        <begin position="22"/>
        <end position="274"/>
    </location>
</feature>
<protein>
    <recommendedName>
        <fullName evidence="6">mitogen-activated protein kinase kinase</fullName>
        <ecNumber evidence="6">2.7.12.2</ecNumber>
    </recommendedName>
</protein>
<feature type="compositionally biased region" description="Polar residues" evidence="10">
    <location>
        <begin position="801"/>
        <end position="810"/>
    </location>
</feature>
<keyword evidence="13" id="KW-0723">Serine/threonine-protein kinase</keyword>
<dbReference type="PANTHER" id="PTHR48013:SF9">
    <property type="entry name" value="DUAL SPECIFICITY MITOGEN-ACTIVATED PROTEIN KINASE KINASE 5"/>
    <property type="match status" value="1"/>
</dbReference>
<dbReference type="EC" id="2.7.12.2" evidence="6"/>
<sequence length="862" mass="86988">MTHRGRELLGQKMSGNWRLDGYDEQGELGAGQQGRVVLARRAGSEDLVAIKYMDAGAALPEGTDERTQLRHEARMLVSVRDPYVAQLYDVVENQHGVAMIMEAVDGVALKVVLAEYGALPPEAALVVLRGSLLGLEAAHGAGVVHRDYKPANVIVRADGVSKLIDFGIATHAGRRSMAGTPAYMAPEQWRGEEAVPSTDVYAATVTFFECVTGHRPYTGPNRLALMERHLTAPPPLHEVPEELRPLVAHGLAKGAGARPPSAGAFLAELEAAALGAYGEDWRKRGALLLGGIAVTFAGLFPLAVTGLAAGGATTALLGGGAGGTSVGSTAFSTLGTGVRGGVKALVGGGGKALAIATVAAVAAAATTVVFVLANDSDPAPAAQPTEDVVTFVPAAPSAEPTGTPTAAPTDSPSAVPPTPAGDPSAVPSPSPAPSGTAPVDPADPDPADPADPDPADPDPADPGPDPVDPGPVAPGPGEPGPGAGPVDPGPGPVDPGPGPGPVDPGPVDPGPEEPEPADCAVAALPAFDFGEVAVGQAESTTITFPWRDCYGGDPGAPAAALRDASPAYTLTSVECPEEGDCTATVRFSPATLGVHNATLVLAADDGSDGLTFALFGNATFTCSPYTTSVRFPSVAQNGEAATFGLRYPWLPCDNEAGLTVEGDPAFSATFGECEQAGEGTFCTIYVTFTPGKATEPGLHTATVIVPDDAGRTETVRITVSVEVTAPETEPTPTPTTTDGEGDGGTSDGEVVPEQTPKGPDPEPQQTATTPPAQTDGPKPTKPATPEPTKPGQPKPEAPTLEPTQVVTNQVAPAEPEPEPEPSPAPAEEPAQPAPATDPPTTVAPPAEPSAPETPPATTTSEG</sequence>
<dbReference type="EMBL" id="RJKE01000001">
    <property type="protein sequence ID" value="ROO89673.1"/>
    <property type="molecule type" value="Genomic_DNA"/>
</dbReference>
<feature type="compositionally biased region" description="Pro residues" evidence="10">
    <location>
        <begin position="460"/>
        <end position="479"/>
    </location>
</feature>
<evidence type="ECO:0000259" key="12">
    <source>
        <dbReference type="PROSITE" id="PS50011"/>
    </source>
</evidence>
<feature type="compositionally biased region" description="Pro residues" evidence="10">
    <location>
        <begin position="779"/>
        <end position="796"/>
    </location>
</feature>
<evidence type="ECO:0000256" key="6">
    <source>
        <dbReference type="ARBA" id="ARBA00038999"/>
    </source>
</evidence>
<evidence type="ECO:0000256" key="10">
    <source>
        <dbReference type="SAM" id="MobiDB-lite"/>
    </source>
</evidence>
<feature type="compositionally biased region" description="Low complexity" evidence="10">
    <location>
        <begin position="763"/>
        <end position="774"/>
    </location>
</feature>
<feature type="region of interest" description="Disordered" evidence="10">
    <location>
        <begin position="719"/>
        <end position="862"/>
    </location>
</feature>
<evidence type="ECO:0000256" key="1">
    <source>
        <dbReference type="ARBA" id="ARBA00022679"/>
    </source>
</evidence>
<evidence type="ECO:0000256" key="7">
    <source>
        <dbReference type="ARBA" id="ARBA00049014"/>
    </source>
</evidence>
<feature type="compositionally biased region" description="Pro residues" evidence="10">
    <location>
        <begin position="820"/>
        <end position="854"/>
    </location>
</feature>
<comment type="catalytic activity">
    <reaction evidence="8">
        <text>L-threonyl-[protein] + ATP = O-phospho-L-threonyl-[protein] + ADP + H(+)</text>
        <dbReference type="Rhea" id="RHEA:46608"/>
        <dbReference type="Rhea" id="RHEA-COMP:11060"/>
        <dbReference type="Rhea" id="RHEA-COMP:11605"/>
        <dbReference type="ChEBI" id="CHEBI:15378"/>
        <dbReference type="ChEBI" id="CHEBI:30013"/>
        <dbReference type="ChEBI" id="CHEBI:30616"/>
        <dbReference type="ChEBI" id="CHEBI:61977"/>
        <dbReference type="ChEBI" id="CHEBI:456216"/>
        <dbReference type="EC" id="2.7.12.2"/>
    </reaction>
</comment>
<comment type="caution">
    <text evidence="13">The sequence shown here is derived from an EMBL/GenBank/DDBJ whole genome shotgun (WGS) entry which is preliminary data.</text>
</comment>
<keyword evidence="11" id="KW-1133">Transmembrane helix</keyword>
<feature type="compositionally biased region" description="Acidic residues" evidence="10">
    <location>
        <begin position="442"/>
        <end position="459"/>
    </location>
</feature>
<evidence type="ECO:0000313" key="14">
    <source>
        <dbReference type="Proteomes" id="UP000272400"/>
    </source>
</evidence>
<keyword evidence="11" id="KW-0472">Membrane</keyword>
<dbReference type="PANTHER" id="PTHR48013">
    <property type="entry name" value="DUAL SPECIFICITY MITOGEN-ACTIVATED PROTEIN KINASE KINASE 5-RELATED"/>
    <property type="match status" value="1"/>
</dbReference>
<evidence type="ECO:0000313" key="13">
    <source>
        <dbReference type="EMBL" id="ROO89673.1"/>
    </source>
</evidence>
<feature type="transmembrane region" description="Helical" evidence="11">
    <location>
        <begin position="315"/>
        <end position="340"/>
    </location>
</feature>
<comment type="catalytic activity">
    <reaction evidence="7">
        <text>L-seryl-[protein] + ATP = O-phospho-L-seryl-[protein] + ADP + H(+)</text>
        <dbReference type="Rhea" id="RHEA:17989"/>
        <dbReference type="Rhea" id="RHEA-COMP:9863"/>
        <dbReference type="Rhea" id="RHEA-COMP:11604"/>
        <dbReference type="ChEBI" id="CHEBI:15378"/>
        <dbReference type="ChEBI" id="CHEBI:29999"/>
        <dbReference type="ChEBI" id="CHEBI:30616"/>
        <dbReference type="ChEBI" id="CHEBI:83421"/>
        <dbReference type="ChEBI" id="CHEBI:456216"/>
        <dbReference type="EC" id="2.7.12.2"/>
    </reaction>
</comment>
<feature type="transmembrane region" description="Helical" evidence="11">
    <location>
        <begin position="286"/>
        <end position="309"/>
    </location>
</feature>
<accession>A0A3N1D805</accession>
<keyword evidence="3 13" id="KW-0418">Kinase</keyword>
<keyword evidence="14" id="KW-1185">Reference proteome</keyword>
<dbReference type="AlphaFoldDB" id="A0A3N1D805"/>
<feature type="compositionally biased region" description="Pro residues" evidence="10">
    <location>
        <begin position="487"/>
        <end position="509"/>
    </location>
</feature>
<dbReference type="PROSITE" id="PS50011">
    <property type="entry name" value="PROTEIN_KINASE_DOM"/>
    <property type="match status" value="1"/>
</dbReference>
<name>A0A3N1D805_9ACTN</name>
<dbReference type="OrthoDB" id="4716121at2"/>
<dbReference type="InterPro" id="IPR011009">
    <property type="entry name" value="Kinase-like_dom_sf"/>
</dbReference>
<dbReference type="GO" id="GO:0004674">
    <property type="term" value="F:protein serine/threonine kinase activity"/>
    <property type="evidence" value="ECO:0007669"/>
    <property type="project" value="UniProtKB-KW"/>
</dbReference>
<comment type="catalytic activity">
    <reaction evidence="9">
        <text>L-tyrosyl-[protein] + ATP = O-phospho-L-tyrosyl-[protein] + ADP + H(+)</text>
        <dbReference type="Rhea" id="RHEA:10596"/>
        <dbReference type="Rhea" id="RHEA-COMP:10136"/>
        <dbReference type="Rhea" id="RHEA-COMP:20101"/>
        <dbReference type="ChEBI" id="CHEBI:15378"/>
        <dbReference type="ChEBI" id="CHEBI:30616"/>
        <dbReference type="ChEBI" id="CHEBI:46858"/>
        <dbReference type="ChEBI" id="CHEBI:61978"/>
        <dbReference type="ChEBI" id="CHEBI:456216"/>
        <dbReference type="EC" id="2.7.12.2"/>
    </reaction>
</comment>
<evidence type="ECO:0000256" key="5">
    <source>
        <dbReference type="ARBA" id="ARBA00038035"/>
    </source>
</evidence>
<keyword evidence="1" id="KW-0808">Transferase</keyword>
<keyword evidence="4" id="KW-0067">ATP-binding</keyword>
<dbReference type="InterPro" id="IPR000719">
    <property type="entry name" value="Prot_kinase_dom"/>
</dbReference>
<feature type="region of interest" description="Disordered" evidence="10">
    <location>
        <begin position="395"/>
        <end position="517"/>
    </location>
</feature>
<gene>
    <name evidence="13" type="ORF">EDD29_7378</name>
</gene>
<evidence type="ECO:0000256" key="3">
    <source>
        <dbReference type="ARBA" id="ARBA00022777"/>
    </source>
</evidence>
<feature type="compositionally biased region" description="Low complexity" evidence="10">
    <location>
        <begin position="395"/>
        <end position="413"/>
    </location>
</feature>
<dbReference type="InterPro" id="IPR008271">
    <property type="entry name" value="Ser/Thr_kinase_AS"/>
</dbReference>
<evidence type="ECO:0000256" key="4">
    <source>
        <dbReference type="ARBA" id="ARBA00022840"/>
    </source>
</evidence>
<organism evidence="13 14">
    <name type="scientific">Actinocorallia herbida</name>
    <dbReference type="NCBI Taxonomy" id="58109"/>
    <lineage>
        <taxon>Bacteria</taxon>
        <taxon>Bacillati</taxon>
        <taxon>Actinomycetota</taxon>
        <taxon>Actinomycetes</taxon>
        <taxon>Streptosporangiales</taxon>
        <taxon>Thermomonosporaceae</taxon>
        <taxon>Actinocorallia</taxon>
    </lineage>
</organism>